<dbReference type="EMBL" id="CP034412">
    <property type="protein sequence ID" value="QCY47572.1"/>
    <property type="molecule type" value="Genomic_DNA"/>
</dbReference>
<dbReference type="GO" id="GO:0003887">
    <property type="term" value="F:DNA-directed DNA polymerase activity"/>
    <property type="evidence" value="ECO:0007669"/>
    <property type="project" value="UniProtKB-UniRule"/>
</dbReference>
<evidence type="ECO:0000256" key="16">
    <source>
        <dbReference type="HAMAP-Rule" id="MF_01113"/>
    </source>
</evidence>
<dbReference type="GO" id="GO:0003684">
    <property type="term" value="F:damaged DNA binding"/>
    <property type="evidence" value="ECO:0007669"/>
    <property type="project" value="InterPro"/>
</dbReference>
<dbReference type="PROSITE" id="PS50173">
    <property type="entry name" value="UMUC"/>
    <property type="match status" value="1"/>
</dbReference>
<feature type="binding site" evidence="16">
    <location>
        <position position="13"/>
    </location>
    <ligand>
        <name>Mg(2+)</name>
        <dbReference type="ChEBI" id="CHEBI:18420"/>
    </ligand>
</feature>
<dbReference type="PANTHER" id="PTHR11076:SF33">
    <property type="entry name" value="DNA POLYMERASE KAPPA"/>
    <property type="match status" value="1"/>
</dbReference>
<evidence type="ECO:0000256" key="11">
    <source>
        <dbReference type="ARBA" id="ARBA00022932"/>
    </source>
</evidence>
<dbReference type="Gene3D" id="1.10.150.20">
    <property type="entry name" value="5' to 3' exonuclease, C-terminal subdomain"/>
    <property type="match status" value="1"/>
</dbReference>
<sequence>MTDKAERAILHVDMDAFFVSVELLSRPELAGKQVIVGHPQGRSVVLSASYDCRALGVHSAMPMSQAMGLAPNATIVEPNHHSYSAISAKIMQYFSTITPLVEQLSIDEAFLDVTGSMRRLGGPVRIAQQIKQYLKDELGLPASVGIARNKFVAKLASEHAKPNGLVVVAPQRTVEFLHQLPVSALWGVGKRSLEQLHRAGIETVEQLAQYPEDVMVQKFGEHGRNLHRLSRGIDDREVVPVRQEKSLSAEHTFESDQSELKLLEDELVVLSHKVAQRLRRSGKLAEALAIKIKYQDFTTVNRSKTLPAATDSPSALTNGVLELFRRLLPLPQAVRLVGVRAERLGQETQGVQLSLDPIDEKTREAEKIADSIALKFPSQRLTPARLLRPKGPSSTDS</sequence>
<dbReference type="FunFam" id="3.30.1490.100:FF:000004">
    <property type="entry name" value="DNA polymerase IV"/>
    <property type="match status" value="1"/>
</dbReference>
<dbReference type="EC" id="2.7.7.7" evidence="16"/>
<gene>
    <name evidence="18" type="primary">dinB_2</name>
    <name evidence="16" type="synonym">dinB</name>
    <name evidence="18" type="ORF">GcLGCM259_1854</name>
</gene>
<dbReference type="Proteomes" id="UP000307000">
    <property type="component" value="Chromosome"/>
</dbReference>
<feature type="binding site" evidence="16">
    <location>
        <position position="107"/>
    </location>
    <ligand>
        <name>Mg(2+)</name>
        <dbReference type="ChEBI" id="CHEBI:18420"/>
    </ligand>
</feature>
<evidence type="ECO:0000256" key="9">
    <source>
        <dbReference type="ARBA" id="ARBA00022763"/>
    </source>
</evidence>
<comment type="subcellular location">
    <subcellularLocation>
        <location evidence="1 16">Cytoplasm</location>
    </subcellularLocation>
</comment>
<evidence type="ECO:0000313" key="19">
    <source>
        <dbReference type="Proteomes" id="UP000307000"/>
    </source>
</evidence>
<keyword evidence="11 16" id="KW-0239">DNA-directed DNA polymerase</keyword>
<dbReference type="SUPFAM" id="SSF56672">
    <property type="entry name" value="DNA/RNA polymerases"/>
    <property type="match status" value="1"/>
</dbReference>
<evidence type="ECO:0000256" key="10">
    <source>
        <dbReference type="ARBA" id="ARBA00022842"/>
    </source>
</evidence>
<comment type="function">
    <text evidence="14 16">Poorly processive, error-prone DNA polymerase involved in untargeted mutagenesis. Copies undamaged DNA at stalled replication forks, which arise in vivo from mismatched or misaligned primer ends. These misaligned primers can be extended by PolIV. Exhibits no 3'-5' exonuclease (proofreading) activity. May be involved in translesional synthesis, in conjunction with the beta clamp from PolIII.</text>
</comment>
<keyword evidence="7 16" id="KW-0235">DNA replication</keyword>
<evidence type="ECO:0000313" key="18">
    <source>
        <dbReference type="EMBL" id="QCY47572.1"/>
    </source>
</evidence>
<evidence type="ECO:0000256" key="5">
    <source>
        <dbReference type="ARBA" id="ARBA00022679"/>
    </source>
</evidence>
<keyword evidence="8 16" id="KW-0479">Metal-binding</keyword>
<dbReference type="SUPFAM" id="SSF100879">
    <property type="entry name" value="Lesion bypass DNA polymerase (Y-family), little finger domain"/>
    <property type="match status" value="1"/>
</dbReference>
<dbReference type="GO" id="GO:0000287">
    <property type="term" value="F:magnesium ion binding"/>
    <property type="evidence" value="ECO:0007669"/>
    <property type="project" value="UniProtKB-UniRule"/>
</dbReference>
<dbReference type="GO" id="GO:0006281">
    <property type="term" value="P:DNA repair"/>
    <property type="evidence" value="ECO:0007669"/>
    <property type="project" value="UniProtKB-UniRule"/>
</dbReference>
<evidence type="ECO:0000256" key="6">
    <source>
        <dbReference type="ARBA" id="ARBA00022695"/>
    </source>
</evidence>
<comment type="cofactor">
    <cofactor evidence="16">
        <name>Mg(2+)</name>
        <dbReference type="ChEBI" id="CHEBI:18420"/>
    </cofactor>
    <text evidence="16">Binds 2 magnesium ions per subunit.</text>
</comment>
<dbReference type="InterPro" id="IPR050116">
    <property type="entry name" value="DNA_polymerase-Y"/>
</dbReference>
<comment type="similarity">
    <text evidence="2 16">Belongs to the DNA polymerase type-Y family.</text>
</comment>
<keyword evidence="4 16" id="KW-0963">Cytoplasm</keyword>
<dbReference type="GO" id="GO:0009432">
    <property type="term" value="P:SOS response"/>
    <property type="evidence" value="ECO:0007669"/>
    <property type="project" value="TreeGrafter"/>
</dbReference>
<dbReference type="Pfam" id="PF11799">
    <property type="entry name" value="IMS_C"/>
    <property type="match status" value="1"/>
</dbReference>
<accession>A0A5B7WUH0</accession>
<dbReference type="InterPro" id="IPR036775">
    <property type="entry name" value="DNA_pol_Y-fam_lit_finger_sf"/>
</dbReference>
<dbReference type="Pfam" id="PF21999">
    <property type="entry name" value="IMS_HHH_1"/>
    <property type="match status" value="1"/>
</dbReference>
<dbReference type="Gene3D" id="3.30.70.270">
    <property type="match status" value="1"/>
</dbReference>
<dbReference type="HAMAP" id="MF_01113">
    <property type="entry name" value="DNApol_IV"/>
    <property type="match status" value="1"/>
</dbReference>
<evidence type="ECO:0000256" key="1">
    <source>
        <dbReference type="ARBA" id="ARBA00004496"/>
    </source>
</evidence>
<dbReference type="InterPro" id="IPR001126">
    <property type="entry name" value="UmuC"/>
</dbReference>
<evidence type="ECO:0000256" key="3">
    <source>
        <dbReference type="ARBA" id="ARBA00022457"/>
    </source>
</evidence>
<keyword evidence="5 16" id="KW-0808">Transferase</keyword>
<keyword evidence="13 16" id="KW-0234">DNA repair</keyword>
<evidence type="ECO:0000256" key="12">
    <source>
        <dbReference type="ARBA" id="ARBA00023125"/>
    </source>
</evidence>
<dbReference type="GO" id="GO:0005829">
    <property type="term" value="C:cytosol"/>
    <property type="evidence" value="ECO:0007669"/>
    <property type="project" value="TreeGrafter"/>
</dbReference>
<dbReference type="CDD" id="cd03586">
    <property type="entry name" value="PolY_Pol_IV_kappa"/>
    <property type="match status" value="1"/>
</dbReference>
<dbReference type="GO" id="GO:0042276">
    <property type="term" value="P:error-prone translesion synthesis"/>
    <property type="evidence" value="ECO:0007669"/>
    <property type="project" value="TreeGrafter"/>
</dbReference>
<keyword evidence="12 16" id="KW-0238">DNA-binding</keyword>
<dbReference type="GO" id="GO:0006261">
    <property type="term" value="P:DNA-templated DNA replication"/>
    <property type="evidence" value="ECO:0007669"/>
    <property type="project" value="UniProtKB-UniRule"/>
</dbReference>
<dbReference type="RefSeq" id="WP_138926474.1">
    <property type="nucleotide sequence ID" value="NZ_CP034412.1"/>
</dbReference>
<evidence type="ECO:0000256" key="15">
    <source>
        <dbReference type="ARBA" id="ARBA00049244"/>
    </source>
</evidence>
<evidence type="ECO:0000256" key="8">
    <source>
        <dbReference type="ARBA" id="ARBA00022723"/>
    </source>
</evidence>
<keyword evidence="6 16" id="KW-0548">Nucleotidyltransferase</keyword>
<evidence type="ECO:0000259" key="17">
    <source>
        <dbReference type="PROSITE" id="PS50173"/>
    </source>
</evidence>
<keyword evidence="3 16" id="KW-0515">Mutator protein</keyword>
<dbReference type="InterPro" id="IPR043128">
    <property type="entry name" value="Rev_trsase/Diguanyl_cyclase"/>
</dbReference>
<feature type="active site" evidence="16">
    <location>
        <position position="108"/>
    </location>
</feature>
<dbReference type="Gene3D" id="3.40.1170.60">
    <property type="match status" value="1"/>
</dbReference>
<dbReference type="Gene3D" id="3.30.1490.100">
    <property type="entry name" value="DNA polymerase, Y-family, little finger domain"/>
    <property type="match status" value="1"/>
</dbReference>
<evidence type="ECO:0000256" key="4">
    <source>
        <dbReference type="ARBA" id="ARBA00022490"/>
    </source>
</evidence>
<comment type="catalytic activity">
    <reaction evidence="15 16">
        <text>DNA(n) + a 2'-deoxyribonucleoside 5'-triphosphate = DNA(n+1) + diphosphate</text>
        <dbReference type="Rhea" id="RHEA:22508"/>
        <dbReference type="Rhea" id="RHEA-COMP:17339"/>
        <dbReference type="Rhea" id="RHEA-COMP:17340"/>
        <dbReference type="ChEBI" id="CHEBI:33019"/>
        <dbReference type="ChEBI" id="CHEBI:61560"/>
        <dbReference type="ChEBI" id="CHEBI:173112"/>
        <dbReference type="EC" id="2.7.7.7"/>
    </reaction>
</comment>
<dbReference type="InterPro" id="IPR043502">
    <property type="entry name" value="DNA/RNA_pol_sf"/>
</dbReference>
<name>A0A5B7WUH0_9MICC</name>
<dbReference type="AlphaFoldDB" id="A0A5B7WUH0"/>
<dbReference type="NCBIfam" id="NF002677">
    <property type="entry name" value="PRK02406.1"/>
    <property type="match status" value="1"/>
</dbReference>
<keyword evidence="9 16" id="KW-0227">DNA damage</keyword>
<keyword evidence="19" id="KW-1185">Reference proteome</keyword>
<dbReference type="PANTHER" id="PTHR11076">
    <property type="entry name" value="DNA REPAIR POLYMERASE UMUC / TRANSFERASE FAMILY MEMBER"/>
    <property type="match status" value="1"/>
</dbReference>
<dbReference type="InterPro" id="IPR017961">
    <property type="entry name" value="DNA_pol_Y-fam_little_finger"/>
</dbReference>
<evidence type="ECO:0000256" key="13">
    <source>
        <dbReference type="ARBA" id="ARBA00023204"/>
    </source>
</evidence>
<feature type="domain" description="UmuC" evidence="17">
    <location>
        <begin position="9"/>
        <end position="189"/>
    </location>
</feature>
<feature type="site" description="Substrate discrimination" evidence="16">
    <location>
        <position position="18"/>
    </location>
</feature>
<dbReference type="KEGG" id="gcr:GcLGCM259_1854"/>
<dbReference type="InterPro" id="IPR053848">
    <property type="entry name" value="IMS_HHH_1"/>
</dbReference>
<organism evidence="18 19">
    <name type="scientific">Glutamicibacter creatinolyticus</name>
    <dbReference type="NCBI Taxonomy" id="162496"/>
    <lineage>
        <taxon>Bacteria</taxon>
        <taxon>Bacillati</taxon>
        <taxon>Actinomycetota</taxon>
        <taxon>Actinomycetes</taxon>
        <taxon>Micrococcales</taxon>
        <taxon>Micrococcaceae</taxon>
        <taxon>Glutamicibacter</taxon>
    </lineage>
</organism>
<protein>
    <recommendedName>
        <fullName evidence="16">DNA polymerase IV</fullName>
        <shortName evidence="16">Pol IV</shortName>
        <ecNumber evidence="16">2.7.7.7</ecNumber>
    </recommendedName>
</protein>
<evidence type="ECO:0000256" key="14">
    <source>
        <dbReference type="ARBA" id="ARBA00025589"/>
    </source>
</evidence>
<comment type="subunit">
    <text evidence="16">Monomer.</text>
</comment>
<evidence type="ECO:0000256" key="2">
    <source>
        <dbReference type="ARBA" id="ARBA00010945"/>
    </source>
</evidence>
<reference evidence="18 19" key="1">
    <citation type="submission" date="2018-12" db="EMBL/GenBank/DDBJ databases">
        <title>Complete Genome Sequence of Glutamicibacter creatinolyticus strain LGCM259,isolated from an abscess of a 12-year-old mare in Italy.</title>
        <authorList>
            <person name="Santos R.G."/>
            <person name="Silva A.L."/>
            <person name="Seyffert N."/>
            <person name="Castro T.L.P."/>
            <person name="Attili A.R."/>
            <person name="Rifici C."/>
            <person name="Mazzullo G."/>
            <person name="Brenig B."/>
            <person name="Venanzi F."/>
            <person name="Azevedo V."/>
        </authorList>
    </citation>
    <scope>NUCLEOTIDE SEQUENCE [LARGE SCALE GENOMIC DNA]</scope>
    <source>
        <strain evidence="18 19">LGCM 259</strain>
    </source>
</reference>
<proteinExistence type="inferred from homology"/>
<dbReference type="InterPro" id="IPR022880">
    <property type="entry name" value="DNApol_IV"/>
</dbReference>
<keyword evidence="10 16" id="KW-0460">Magnesium</keyword>
<evidence type="ECO:0000256" key="7">
    <source>
        <dbReference type="ARBA" id="ARBA00022705"/>
    </source>
</evidence>
<dbReference type="Pfam" id="PF00817">
    <property type="entry name" value="IMS"/>
    <property type="match status" value="1"/>
</dbReference>